<protein>
    <recommendedName>
        <fullName evidence="3">CCHC-type domain-containing protein</fullName>
    </recommendedName>
</protein>
<dbReference type="PROSITE" id="PS50158">
    <property type="entry name" value="ZF_CCHC"/>
    <property type="match status" value="1"/>
</dbReference>
<sequence length="200" mass="21483">MAPASSTRSAQFPTSSSKPVSNVSNTKKSEPAASTSGSSMSTARNRDMACHTCGGKGHFKRDCPNRKVMFINEDNEYETGDDVDPYAPEDDDYDSDGVDAYPSEARTIVVPAYVEPAGAGAGDAGLGAGPSGENRARGRTSTRQNVRSYWNVPGAPRHAYADRPVPQPLPSDQTPARRGKWCSTFSSKWGRGSPFTFLFH</sequence>
<comment type="caution">
    <text evidence="4">The sequence shown here is derived from an EMBL/GenBank/DDBJ whole genome shotgun (WGS) entry which is preliminary data.</text>
</comment>
<evidence type="ECO:0000256" key="2">
    <source>
        <dbReference type="SAM" id="MobiDB-lite"/>
    </source>
</evidence>
<dbReference type="Proteomes" id="UP001231189">
    <property type="component" value="Unassembled WGS sequence"/>
</dbReference>
<evidence type="ECO:0000313" key="5">
    <source>
        <dbReference type="Proteomes" id="UP001231189"/>
    </source>
</evidence>
<dbReference type="InterPro" id="IPR036875">
    <property type="entry name" value="Znf_CCHC_sf"/>
</dbReference>
<gene>
    <name evidence="4" type="ORF">QYE76_037208</name>
</gene>
<feature type="compositionally biased region" description="Polar residues" evidence="2">
    <location>
        <begin position="1"/>
        <end position="26"/>
    </location>
</feature>
<evidence type="ECO:0000259" key="3">
    <source>
        <dbReference type="PROSITE" id="PS50158"/>
    </source>
</evidence>
<accession>A0AAD8V2B1</accession>
<dbReference type="SMART" id="SM00343">
    <property type="entry name" value="ZnF_C2HC"/>
    <property type="match status" value="1"/>
</dbReference>
<dbReference type="GO" id="GO:0008270">
    <property type="term" value="F:zinc ion binding"/>
    <property type="evidence" value="ECO:0007669"/>
    <property type="project" value="UniProtKB-KW"/>
</dbReference>
<feature type="domain" description="CCHC-type" evidence="3">
    <location>
        <begin position="50"/>
        <end position="65"/>
    </location>
</feature>
<organism evidence="4 5">
    <name type="scientific">Lolium multiflorum</name>
    <name type="common">Italian ryegrass</name>
    <name type="synonym">Lolium perenne subsp. multiflorum</name>
    <dbReference type="NCBI Taxonomy" id="4521"/>
    <lineage>
        <taxon>Eukaryota</taxon>
        <taxon>Viridiplantae</taxon>
        <taxon>Streptophyta</taxon>
        <taxon>Embryophyta</taxon>
        <taxon>Tracheophyta</taxon>
        <taxon>Spermatophyta</taxon>
        <taxon>Magnoliopsida</taxon>
        <taxon>Liliopsida</taxon>
        <taxon>Poales</taxon>
        <taxon>Poaceae</taxon>
        <taxon>BOP clade</taxon>
        <taxon>Pooideae</taxon>
        <taxon>Poodae</taxon>
        <taxon>Poeae</taxon>
        <taxon>Poeae Chloroplast Group 2 (Poeae type)</taxon>
        <taxon>Loliodinae</taxon>
        <taxon>Loliinae</taxon>
        <taxon>Lolium</taxon>
    </lineage>
</organism>
<evidence type="ECO:0000313" key="4">
    <source>
        <dbReference type="EMBL" id="KAK1579563.1"/>
    </source>
</evidence>
<dbReference type="EMBL" id="JAUUTY010000818">
    <property type="protein sequence ID" value="KAK1579563.1"/>
    <property type="molecule type" value="Genomic_DNA"/>
</dbReference>
<feature type="compositionally biased region" description="Polar residues" evidence="2">
    <location>
        <begin position="139"/>
        <end position="148"/>
    </location>
</feature>
<feature type="compositionally biased region" description="Gly residues" evidence="2">
    <location>
        <begin position="119"/>
        <end position="130"/>
    </location>
</feature>
<name>A0AAD8V2B1_LOLMU</name>
<dbReference type="GO" id="GO:0003676">
    <property type="term" value="F:nucleic acid binding"/>
    <property type="evidence" value="ECO:0007669"/>
    <property type="project" value="InterPro"/>
</dbReference>
<reference evidence="4" key="1">
    <citation type="submission" date="2023-07" db="EMBL/GenBank/DDBJ databases">
        <title>A chromosome-level genome assembly of Lolium multiflorum.</title>
        <authorList>
            <person name="Chen Y."/>
            <person name="Copetti D."/>
            <person name="Kolliker R."/>
            <person name="Studer B."/>
        </authorList>
    </citation>
    <scope>NUCLEOTIDE SEQUENCE</scope>
    <source>
        <strain evidence="4">02402/16</strain>
        <tissue evidence="4">Leaf</tissue>
    </source>
</reference>
<feature type="compositionally biased region" description="Acidic residues" evidence="2">
    <location>
        <begin position="73"/>
        <end position="97"/>
    </location>
</feature>
<feature type="region of interest" description="Disordered" evidence="2">
    <location>
        <begin position="119"/>
        <end position="180"/>
    </location>
</feature>
<evidence type="ECO:0000256" key="1">
    <source>
        <dbReference type="PROSITE-ProRule" id="PRU00047"/>
    </source>
</evidence>
<feature type="compositionally biased region" description="Low complexity" evidence="2">
    <location>
        <begin position="31"/>
        <end position="43"/>
    </location>
</feature>
<dbReference type="SUPFAM" id="SSF57756">
    <property type="entry name" value="Retrovirus zinc finger-like domains"/>
    <property type="match status" value="1"/>
</dbReference>
<dbReference type="AlphaFoldDB" id="A0AAD8V2B1"/>
<feature type="region of interest" description="Disordered" evidence="2">
    <location>
        <begin position="1"/>
        <end position="99"/>
    </location>
</feature>
<dbReference type="Pfam" id="PF00098">
    <property type="entry name" value="zf-CCHC"/>
    <property type="match status" value="1"/>
</dbReference>
<proteinExistence type="predicted"/>
<keyword evidence="5" id="KW-1185">Reference proteome</keyword>
<keyword evidence="1" id="KW-0863">Zinc-finger</keyword>
<keyword evidence="1" id="KW-0479">Metal-binding</keyword>
<dbReference type="InterPro" id="IPR001878">
    <property type="entry name" value="Znf_CCHC"/>
</dbReference>
<dbReference type="Gene3D" id="4.10.60.10">
    <property type="entry name" value="Zinc finger, CCHC-type"/>
    <property type="match status" value="1"/>
</dbReference>
<keyword evidence="1" id="KW-0862">Zinc</keyword>